<feature type="domain" description="D-isomer specific 2-hydroxyacid dehydrogenase NAD-binding" evidence="5">
    <location>
        <begin position="124"/>
        <end position="302"/>
    </location>
</feature>
<dbReference type="InterPro" id="IPR006139">
    <property type="entry name" value="D-isomer_2_OHA_DH_cat_dom"/>
</dbReference>
<dbReference type="PROSITE" id="PS00065">
    <property type="entry name" value="D_2_HYDROXYACID_DH_1"/>
    <property type="match status" value="1"/>
</dbReference>
<dbReference type="PANTHER" id="PTHR10996:SF257">
    <property type="entry name" value="GLYOXYLATE REDUCTASE 1"/>
    <property type="match status" value="1"/>
</dbReference>
<dbReference type="Pfam" id="PF00389">
    <property type="entry name" value="2-Hacid_dh"/>
    <property type="match status" value="1"/>
</dbReference>
<dbReference type="Gene3D" id="3.40.50.720">
    <property type="entry name" value="NAD(P)-binding Rossmann-like Domain"/>
    <property type="match status" value="2"/>
</dbReference>
<dbReference type="EMBL" id="CP015054">
    <property type="protein sequence ID" value="QGN14110.1"/>
    <property type="molecule type" value="Genomic_DNA"/>
</dbReference>
<dbReference type="InterPro" id="IPR006140">
    <property type="entry name" value="D-isomer_DH_NAD-bd"/>
</dbReference>
<dbReference type="Pfam" id="PF02826">
    <property type="entry name" value="2-Hacid_dh_C"/>
    <property type="match status" value="1"/>
</dbReference>
<dbReference type="PROSITE" id="PS00670">
    <property type="entry name" value="D_2_HYDROXYACID_DH_2"/>
    <property type="match status" value="1"/>
</dbReference>
<evidence type="ECO:0000259" key="4">
    <source>
        <dbReference type="Pfam" id="PF00389"/>
    </source>
</evidence>
<feature type="domain" description="D-isomer specific 2-hydroxyacid dehydrogenase catalytic" evidence="4">
    <location>
        <begin position="65"/>
        <end position="331"/>
    </location>
</feature>
<name>A0ABX6ERL8_KLUMA</name>
<gene>
    <name evidence="6" type="primary">GOR1</name>
    <name evidence="6" type="ORF">FIM1_761</name>
</gene>
<evidence type="ECO:0000313" key="7">
    <source>
        <dbReference type="Proteomes" id="UP000422736"/>
    </source>
</evidence>
<evidence type="ECO:0000259" key="5">
    <source>
        <dbReference type="Pfam" id="PF02826"/>
    </source>
</evidence>
<organism evidence="6 7">
    <name type="scientific">Kluyveromyces marxianus</name>
    <name type="common">Yeast</name>
    <name type="synonym">Candida kefyr</name>
    <dbReference type="NCBI Taxonomy" id="4911"/>
    <lineage>
        <taxon>Eukaryota</taxon>
        <taxon>Fungi</taxon>
        <taxon>Dikarya</taxon>
        <taxon>Ascomycota</taxon>
        <taxon>Saccharomycotina</taxon>
        <taxon>Saccharomycetes</taxon>
        <taxon>Saccharomycetales</taxon>
        <taxon>Saccharomycetaceae</taxon>
        <taxon>Kluyveromyces</taxon>
    </lineage>
</organism>
<dbReference type="SUPFAM" id="SSF52283">
    <property type="entry name" value="Formate/glycerate dehydrogenase catalytic domain-like"/>
    <property type="match status" value="1"/>
</dbReference>
<protein>
    <submittedName>
        <fullName evidence="6">2-hydroxyacid dehydrogenase YNL274C</fullName>
    </submittedName>
</protein>
<dbReference type="CDD" id="cd12168">
    <property type="entry name" value="Mand_dh_like"/>
    <property type="match status" value="1"/>
</dbReference>
<accession>A0ABX6ERL8</accession>
<dbReference type="InterPro" id="IPR029753">
    <property type="entry name" value="D-isomer_DH_CS"/>
</dbReference>
<evidence type="ECO:0000256" key="2">
    <source>
        <dbReference type="ARBA" id="ARBA00023002"/>
    </source>
</evidence>
<reference evidence="6 7" key="1">
    <citation type="submission" date="2016-03" db="EMBL/GenBank/DDBJ databases">
        <title>How can Kluyveromyces marxianus grow so fast - potential evolutionary course in Saccharomyces Complex revealed by comparative genomics.</title>
        <authorList>
            <person name="Mo W."/>
            <person name="Lu W."/>
            <person name="Yang X."/>
            <person name="Qi J."/>
            <person name="Lv H."/>
        </authorList>
    </citation>
    <scope>NUCLEOTIDE SEQUENCE [LARGE SCALE GENOMIC DNA]</scope>
    <source>
        <strain evidence="6 7">FIM1</strain>
    </source>
</reference>
<evidence type="ECO:0000256" key="3">
    <source>
        <dbReference type="RuleBase" id="RU003719"/>
    </source>
</evidence>
<dbReference type="InterPro" id="IPR050223">
    <property type="entry name" value="D-isomer_2-hydroxyacid_DH"/>
</dbReference>
<proteinExistence type="inferred from homology"/>
<dbReference type="InterPro" id="IPR036291">
    <property type="entry name" value="NAD(P)-bd_dom_sf"/>
</dbReference>
<comment type="similarity">
    <text evidence="1 3">Belongs to the D-isomer specific 2-hydroxyacid dehydrogenase family.</text>
</comment>
<keyword evidence="7" id="KW-1185">Reference proteome</keyword>
<dbReference type="Proteomes" id="UP000422736">
    <property type="component" value="Chromosome 1"/>
</dbReference>
<dbReference type="SUPFAM" id="SSF51735">
    <property type="entry name" value="NAD(P)-binding Rossmann-fold domains"/>
    <property type="match status" value="1"/>
</dbReference>
<evidence type="ECO:0000256" key="1">
    <source>
        <dbReference type="ARBA" id="ARBA00005854"/>
    </source>
</evidence>
<evidence type="ECO:0000313" key="6">
    <source>
        <dbReference type="EMBL" id="QGN14110.1"/>
    </source>
</evidence>
<dbReference type="PROSITE" id="PS00671">
    <property type="entry name" value="D_2_HYDROXYACID_DH_3"/>
    <property type="match status" value="1"/>
</dbReference>
<dbReference type="PANTHER" id="PTHR10996">
    <property type="entry name" value="2-HYDROXYACID DEHYDROGENASE-RELATED"/>
    <property type="match status" value="1"/>
</dbReference>
<sequence>MSKPVVLRLGGVKYAQKAWEELGKIAQVVTVDPSTTRAQFLKQCQDPESPISKTQIITRNVQSLKQTGRFDAELAKALPASVVAVCHNGAGYDQIDPAPLIERKVQISNVPELVNNSTADTHVFLMLGALRNFEHGRRLMYEGQWPSHPTAAGAPVGHDPEGKVVGVLGLGGIGGAIVERLKPFGFKKFIYHNRNKLPSDLENGCEYVSFDELLSQSDVISINIPLNPKTRHIINKEAIEKMKDGVVIVNTARGAVIDEAALIEALKSGKVRSAGFDVYEHEPQVPQELLDLPNAIGVPHMGTHSVETIQKMEEFVVENVRNIINTGKVLTPIPELKGETWIEDAKPLV</sequence>
<dbReference type="InterPro" id="IPR029752">
    <property type="entry name" value="D-isomer_DH_CS1"/>
</dbReference>
<keyword evidence="2 3" id="KW-0560">Oxidoreductase</keyword>